<feature type="region of interest" description="Disordered" evidence="1">
    <location>
        <begin position="1"/>
        <end position="35"/>
    </location>
</feature>
<gene>
    <name evidence="2" type="ORF">EVA_22389</name>
</gene>
<comment type="caution">
    <text evidence="2">The sequence shown here is derived from an EMBL/GenBank/DDBJ whole genome shotgun (WGS) entry which is preliminary data.</text>
</comment>
<evidence type="ECO:0000313" key="2">
    <source>
        <dbReference type="EMBL" id="EJW89502.1"/>
    </source>
</evidence>
<name>J9FIM1_9ZZZZ</name>
<protein>
    <submittedName>
        <fullName evidence="2">Uncharacterized protein</fullName>
    </submittedName>
</protein>
<accession>J9FIM1</accession>
<sequence>MSGSLPSEEVKTRAECTKKEDALLNEETPSQYMHE</sequence>
<organism evidence="2">
    <name type="scientific">gut metagenome</name>
    <dbReference type="NCBI Taxonomy" id="749906"/>
    <lineage>
        <taxon>unclassified sequences</taxon>
        <taxon>metagenomes</taxon>
        <taxon>organismal metagenomes</taxon>
    </lineage>
</organism>
<evidence type="ECO:0000256" key="1">
    <source>
        <dbReference type="SAM" id="MobiDB-lite"/>
    </source>
</evidence>
<proteinExistence type="predicted"/>
<dbReference type="EMBL" id="AMCI01009433">
    <property type="protein sequence ID" value="EJW89502.1"/>
    <property type="molecule type" value="Genomic_DNA"/>
</dbReference>
<dbReference type="AlphaFoldDB" id="J9FIM1"/>
<feature type="compositionally biased region" description="Basic and acidic residues" evidence="1">
    <location>
        <begin position="8"/>
        <end position="22"/>
    </location>
</feature>
<reference evidence="2" key="1">
    <citation type="journal article" date="2012" name="PLoS ONE">
        <title>Gene sets for utilization of primary and secondary nutrition supplies in the distal gut of endangered iberian lynx.</title>
        <authorList>
            <person name="Alcaide M."/>
            <person name="Messina E."/>
            <person name="Richter M."/>
            <person name="Bargiela R."/>
            <person name="Peplies J."/>
            <person name="Huws S.A."/>
            <person name="Newbold C.J."/>
            <person name="Golyshin P.N."/>
            <person name="Simon M.A."/>
            <person name="Lopez G."/>
            <person name="Yakimov M.M."/>
            <person name="Ferrer M."/>
        </authorList>
    </citation>
    <scope>NUCLEOTIDE SEQUENCE</scope>
</reference>